<evidence type="ECO:0000313" key="3">
    <source>
        <dbReference type="Proteomes" id="UP001255246"/>
    </source>
</evidence>
<evidence type="ECO:0000256" key="1">
    <source>
        <dbReference type="SAM" id="SignalP"/>
    </source>
</evidence>
<dbReference type="SUPFAM" id="SSF81296">
    <property type="entry name" value="E set domains"/>
    <property type="match status" value="1"/>
</dbReference>
<gene>
    <name evidence="2" type="ORF">RM706_15600</name>
</gene>
<sequence>MRYLSSKILIVFLLVCSEAFACTIFSAIAKNGQVWVGNNEDNNFSFYNYINVFPKNQSIKYGYYTLSYDSPENGKNFNIQGGMNEAGLFYDFNILTESGVQYIINNLDKKKSFPGGDQAILSHILANFGTVQEVIDFFEVYWFDIGFKGAQMHLADKYGNFGMIDPTGSRILKNAPYQLSTNFSICAKEDAGTCWRYPIAKEVLENKGPSLDTFNAICKKTAQKGPLATIYSNIQNLTTGDIWFFFGLDYENSFNVNIKELLGWGQKSYLMRDLFPKHPLSQAYSLYKAGHEEEALKTLNSFELDREMKNTVLAAFVTNQIGSQYDLNALPFLEEYLKSDPIGHWMIGARAIAYYNRGNKGKAIAIVKEYQKKYPDTSMDVPYILTRFNGEFEKGFNTTIKLNENRDARDVFVKGLPGGIYNYMSKSNDGWVLKVNLPDGVYDYSFVVDGREVFDEKVKLYTKNNPFSQKEERTHRLALNTSLEAYDTRIRVVVPNASDEVYIAGNQRSLANWGSVFRMERISDFEREINVKLHYPTMLKFTRGNWASEAVVEGLPFDNEENSYPPIQLKKKINAVEFKIIDWKDQIP</sequence>
<dbReference type="RefSeq" id="WP_311353203.1">
    <property type="nucleotide sequence ID" value="NZ_JAVRHR010000005.1"/>
</dbReference>
<name>A0ABU3AE59_9FLAO</name>
<evidence type="ECO:0000313" key="2">
    <source>
        <dbReference type="EMBL" id="MDT0608467.1"/>
    </source>
</evidence>
<dbReference type="Proteomes" id="UP001255246">
    <property type="component" value="Unassembled WGS sequence"/>
</dbReference>
<accession>A0ABU3AE59</accession>
<keyword evidence="1" id="KW-0732">Signal</keyword>
<comment type="caution">
    <text evidence="2">The sequence shown here is derived from an EMBL/GenBank/DDBJ whole genome shotgun (WGS) entry which is preliminary data.</text>
</comment>
<dbReference type="InterPro" id="IPR014756">
    <property type="entry name" value="Ig_E-set"/>
</dbReference>
<dbReference type="EMBL" id="JAVRHR010000005">
    <property type="protein sequence ID" value="MDT0608467.1"/>
    <property type="molecule type" value="Genomic_DNA"/>
</dbReference>
<keyword evidence="3" id="KW-1185">Reference proteome</keyword>
<feature type="chain" id="PRO_5045528853" description="CBM20 domain-containing protein" evidence="1">
    <location>
        <begin position="22"/>
        <end position="588"/>
    </location>
</feature>
<dbReference type="InterPro" id="IPR013783">
    <property type="entry name" value="Ig-like_fold"/>
</dbReference>
<dbReference type="InterPro" id="IPR011990">
    <property type="entry name" value="TPR-like_helical_dom_sf"/>
</dbReference>
<dbReference type="Gene3D" id="3.60.60.10">
    <property type="entry name" value="Penicillin V Acylase, Chain A"/>
    <property type="match status" value="1"/>
</dbReference>
<protein>
    <recommendedName>
        <fullName evidence="4">CBM20 domain-containing protein</fullName>
    </recommendedName>
</protein>
<dbReference type="Gene3D" id="2.60.40.10">
    <property type="entry name" value="Immunoglobulins"/>
    <property type="match status" value="1"/>
</dbReference>
<evidence type="ECO:0008006" key="4">
    <source>
        <dbReference type="Google" id="ProtNLM"/>
    </source>
</evidence>
<dbReference type="SUPFAM" id="SSF48452">
    <property type="entry name" value="TPR-like"/>
    <property type="match status" value="1"/>
</dbReference>
<organism evidence="2 3">
    <name type="scientific">Croceitalea rosinachiae</name>
    <dbReference type="NCBI Taxonomy" id="3075596"/>
    <lineage>
        <taxon>Bacteria</taxon>
        <taxon>Pseudomonadati</taxon>
        <taxon>Bacteroidota</taxon>
        <taxon>Flavobacteriia</taxon>
        <taxon>Flavobacteriales</taxon>
        <taxon>Flavobacteriaceae</taxon>
        <taxon>Croceitalea</taxon>
    </lineage>
</organism>
<feature type="signal peptide" evidence="1">
    <location>
        <begin position="1"/>
        <end position="21"/>
    </location>
</feature>
<dbReference type="SUPFAM" id="SSF56235">
    <property type="entry name" value="N-terminal nucleophile aminohydrolases (Ntn hydrolases)"/>
    <property type="match status" value="1"/>
</dbReference>
<reference evidence="2 3" key="1">
    <citation type="submission" date="2023-09" db="EMBL/GenBank/DDBJ databases">
        <authorList>
            <person name="Rey-Velasco X."/>
        </authorList>
    </citation>
    <scope>NUCLEOTIDE SEQUENCE [LARGE SCALE GENOMIC DNA]</scope>
    <source>
        <strain evidence="2 3">F388</strain>
    </source>
</reference>
<proteinExistence type="predicted"/>
<dbReference type="InterPro" id="IPR029055">
    <property type="entry name" value="Ntn_hydrolases_N"/>
</dbReference>